<gene>
    <name evidence="8" type="ORF">CCH79_00010102</name>
</gene>
<keyword evidence="5" id="KW-0966">Cell projection</keyword>
<feature type="compositionally biased region" description="Basic and acidic residues" evidence="6">
    <location>
        <begin position="2412"/>
        <end position="2421"/>
    </location>
</feature>
<dbReference type="Gene3D" id="3.40.50.300">
    <property type="entry name" value="P-loop containing nucleotide triphosphate hydrolases"/>
    <property type="match status" value="1"/>
</dbReference>
<evidence type="ECO:0000259" key="7">
    <source>
        <dbReference type="PROSITE" id="PS50202"/>
    </source>
</evidence>
<dbReference type="GO" id="GO:1904158">
    <property type="term" value="P:axonemal central apparatus assembly"/>
    <property type="evidence" value="ECO:0007669"/>
    <property type="project" value="TreeGrafter"/>
</dbReference>
<comment type="subcellular location">
    <subcellularLocation>
        <location evidence="1">Cell projection</location>
        <location evidence="1">Cilium</location>
    </subcellularLocation>
    <subcellularLocation>
        <location evidence="2">Cytoplasm</location>
    </subcellularLocation>
</comment>
<feature type="region of interest" description="Disordered" evidence="6">
    <location>
        <begin position="951"/>
        <end position="979"/>
    </location>
</feature>
<dbReference type="STRING" id="33528.ENSGAFP00000032491"/>
<evidence type="ECO:0000256" key="2">
    <source>
        <dbReference type="ARBA" id="ARBA00004496"/>
    </source>
</evidence>
<feature type="region of interest" description="Disordered" evidence="6">
    <location>
        <begin position="3567"/>
        <end position="3590"/>
    </location>
</feature>
<dbReference type="PROSITE" id="PS50202">
    <property type="entry name" value="MSP"/>
    <property type="match status" value="1"/>
</dbReference>
<evidence type="ECO:0000256" key="4">
    <source>
        <dbReference type="ARBA" id="ARBA00023069"/>
    </source>
</evidence>
<dbReference type="Pfam" id="PF17213">
    <property type="entry name" value="Hydin_ADK"/>
    <property type="match status" value="1"/>
</dbReference>
<dbReference type="Proteomes" id="UP000250572">
    <property type="component" value="Unassembled WGS sequence"/>
</dbReference>
<dbReference type="InterPro" id="IPR053879">
    <property type="entry name" value="HYDIN_VesB_CFA65-like_Ig"/>
</dbReference>
<feature type="region of interest" description="Disordered" evidence="6">
    <location>
        <begin position="1850"/>
        <end position="1875"/>
    </location>
</feature>
<sequence>MEPVDRATEIMLRADVGAHMMKRRGKVIVLLNLFKMKAVQLQQLTSKLRRQKVLVKEDKPRRMTPSVFKQEMMQSSEERLNNTTEIYLPLRLGTPEDNTTHRMPDRPIFQPYPSELIFQNYIPLQTYSLPLLLHNNDQVAHPVKLEQDISEQFYVAGPETGRSKIAPGMTANFMVFFTPQESKDYSHRLICVSPTECFEVPIRAIGPRAILDFKDEINLPSCLVKASTEKTHFVCNIGNCKTNFKLHTKRPFSVTPTADILDVGEGIQVTVVFKPKKVGQFQEDLILQYDTGEDVHISLFGTAEELNICLQPEPVILSKTYISLTSSETVSLTNCSDIPLQYHWKLSPSQTKDDLYLFRENAVLQQEEEKREENVCRPIQSESDPIAIHQPLLLSQSLQESKSHAAKDCPSTLSLNGITLEPVMGELWPNTTANFLIVFKPEEAKVYQHTVYCDVTGKQSLLPLRIKGEGLGPKLKLNYNLMNIRNVFIGDKDHYELEMTNKGLIDAPFKFSCPKTKFGQCFSICPKEGVVPPGICQAVEITFHCRTLGSFSEDLRLTVTGQPQSQTLTFRGCVIGPTFHFNVYELNFGDVAFGFPATQTCTLFNTSFVPMTFALHVMGDGVGPRSISSAKQVSDSSPKSWQGNPPWGRCLQPVEFTVSPATGTVDAMSDVSIKVTLCSNTLKKYSVALAVDVEGVGEEIMILPINASCVVPVIEVEPSILDFQRCYLELPYERNLRLINCSNFPACYGVLDQEVEESTPLIFGSSLPRGVLLAGSSKEIPVSIAARTLGRIQNSLHIAVFGTLQQPLEVLLSCIGQGPIVYVPVSQLKFGSIPVLTDVTRTLELLNQSPIPAHFNSLIHEKSYWRVDPSEGVVPPESQLELKIVANLKDTLHFTDKMEISIRHGRTHSVSFFVPYEYKFKLTNLGLRHHRMFWKIGGFLASTKQQINFSGRTALPPISPSRQRDSMKRKSTPSTNREKNVFSLSPACVDLSPGCSVDMVLTASADSPKNFHERLVCDSIIGGHGCQQTIMSVEAMCRFVAPVLTISSEQLNFCVKKVKGKTLLPVYEKLVLQNVSSLPLSVELILPKHFFLCETPGELSSTSTKLLVLEDKGQYEFWVCFDPSFCTDFMHRIVNETLTINFLELPQQESVKLYAEVHFPNLQFSSTTVDFGCLQNCSEIKKRITITNCFQLPVCYNWVFMEHPKRPVRKTELAKVSFKRSASETEVSPLPVCPSPEADDQSSTLRPVNVEEVFDILPMCGVLQPQDEQLVTFSFFGHENIRREVVAQCHVEDGPTYEVQVRGEASAISYSLQSSHLDFGSQLFHCVGEVEMCVRNTGKVDFDFSVIYFPNAKEIEGVDKEDGALIKVDDDNRDTQQLKGSGEQHERLKIRPGWPIVIPSVGYISAGSEKHLRVLYLPGIPEVFKKQFQLQVAFLPPQEVTLTGVGVFPRIQLNLPRNLSEQCYRDVVQQAQDAVKAQSVSQELTLEEGAEQQPDCGPVSEELIQMEVERLLVKDNAHVPDRLWELSDTQSFVSQWQDLHMFKLPPYVLDFGLVFPGKVFSQTVNILNNGPIPVTFHAYCKHLTDTGFTAEFQKMKNLPRGESQTFTITFDYLSAKGKMGQTSVILPIQLTDGPVVQVELGANITIPAVTPSTDLLLFDKVQCGMCQIQKMQLKNCEAIQCHWRMSEEMKTLKKHQQHPPRIFQVFPCNGVLDPDECVTIHVKFKPIQGGTYIRQLVIHVTDNTEQVFITAKGQGEEALLEFCPSVLELGPCLPFSVESKSEVTVKNLSSFPIEFYCLEFDTQYIKEEEILRTIPEYDENNLLLLPPRTPGEGLPVELNEYCSKQKDYELNEGTEEAETKKSGMLKEEEKSKPSDGPVEVDLCIFSKLTKEGISLGKLELTPVVRAIARYMDLDLSPEGQTVQHRGIAIIVYGAPLTDKSNLAVALANHYGTACLSIDGVVTDAIQNGTSAISLLVRQLYDSALAEYEQKKAAEVEKMQAKHAAHHESLVQRVTPVGTPSDYTEKHHVRNLTSSHHKSEIFTKESSVKGCLQTFRFFPAESQITEILLERFQLNDCQRGVVISGLDSIYTHSLPSSLQAVLKAFCNRKHIYVVNLFDTFDALTKREGLQRQAQEALQKELAEKEERWFWELDQDMFDALPDDHKAGITQRHLQTLRLKKQRRDLELKAKEEEERRVQEEILKSKEKEKKKKKKDEKLETAEVPKRRNSLELKQCPVDERQGEFEKFDQIQAMVDQILQQWDRAQGMLLDFRYAEENVPGSDESITEKRYSHIGKRTKKGPIKAIQRAPDVIPHIVINVVQNGSCSFTELLKNSVLPPLEEIEDDLGLGPNGPLVVAPTTLSVVAFPKYREQLKVNQTCFTFLNPSDQDEDDEKKDLEESLHKKTPQQYPKPIQEKSKDKDPTEGTFMLSVVKTLIILERAVKRYKDHKTKERKGRDPQTPMRKHFKTTKLKSSESLTTYRWVVPAGGEVLLKIWFYSESLGVFEQAFNFESVGSHKLYQLTCRGICSYPSISTDYKSIFAHCKKVAQEKDGLQKTYIIKPGYFEFGPLLCSKTRDRYKKNTYPENSERLQICNDSGMEAEVMFSFQQDNQAATFLLDPPIMSVLPGQKEVLTVYAFPTKQGQIKDSIICNIKENPETVIIHISCWGIRPELELDSTHLNFGKVLLHKRESRGIMMVNKTVLPLSWMLQGVDTLGDEFVVPHDQGVIQPNSCFPLCVQFKAKKPVLVKKILRLEVYDVEKIIGILHTENLTVHAEAYDVDLKIEPAATLDFGILKTLEESKQQLKLTNKGKYDLAFKFTIRPPNPKLNTTESMFSVTPPSGTLSARGKFAAVLVCCKPDKEVNLKEEPVIICQIIEPSIKGGETIANIDIKISLQSVFSRYKITPACDIDFGPLPYGSDKTQSFIIDNQGLFPFHFSLTRILSEFGNNVKAGGRSRAPARDCVSSKSTCATLEKQDHHRESGSRDISLNLGIFCLSPSNGNVQPGTQQNITVVCVADQLGSWNQGLVIDIVGRDPSEQPDGIVYRLLAEVCKPGIVVDPEYIFEEHYLCENSSQLSSEQFANVEGIFVMDEKKFLFNKILVGKTSKARFKLINNSKVPCTINLALKYSGNKTSRQVFDLSATTLNILSQSHTYAVVTFTPLAIRVYTALLEITTKGLSRSKHTLINQNLEFQLCGEGTLPSICVLRPAQGSSGGEPVMQFGRILVGRRHTLPLELFNHGNIEAQVQIVLVDEHGVFTIKPPSDDTKSTVQCEQIQEPPPSDIGSHVPEGQLIHRATVRLDVNEQKRCEVSFCSNECVTINTAITVQLKDNQYSDTRIPVMAETYEEMVSLSNISSSPQDGEEVEGLCEVLHFGDCYIDCKYQESFTMTNHSKNKVVKFEWPPSEPNVTFSPEVGHLHARCSKEVTVTFWSSEPVTLKQQMTCKISEVEFKQPIEEVADWDDRHRAVTWQSDSERVLKESRQLDSKKTMETNPEPLCSVVEGSQWSLNLEIRSICDYSKFSCSTSSIQFKDTMLFQTEVHQLQIINEGNVIVDFSWQVQMDSCSEITDLKQEDESWSSHDNSSGRPSWDRSSATSLLMGNPKLPPFIVEPRIGTINLGVTQTFNVCFSPMEVSQFQGTLLCSIPNLESSDQPPRITVCGKSLLPDIHFDLEDSHYISSSHHSKPLDPSTRVLEFKALGLSTPITRSFNVINPTKMAYSYKWMCDDTNSKSFRCLNSFGTIPPGKKVEMCFEYVAEHQETVESLWSFLIENKSLSFPFFCVGISREPCIYFDKPYLDFGDVIVVADFSSKSCISYHVCVCVWPGHKVEQTVDLVNAEEEPFHFYVLPVSLVTEDHQTSLNFKPMNGIVMPKDRLPLLVYFTPSSKGYISFKPILKVKRKSEPLSIHVKADCFSMPVSVHIEERDGNLREIFPNQETTLDFGKVGISQLSTYNFLVFSLSRFRLEVSFELTGLREKLQQLEVDPLNGVVPIGKELKASVVFSPKSFCNLRGVKLIVRVKPGPNYTVSFKGRAISPSLDFSFTKFDFGKCFLFAPGMAPPSHTLLIHNKDNNEVSVQCQLQNTPFLKIDFQPDILKPGGILAVPISFYPQKTCRYSGKLLFVLDSCDTKQVEIEGEGIELKLDVLDVPQKKMKLGCLALGQKVNKQIILANDSLLDLSFTLTLTSDPPLEPKDLSVSPLGDQKLKAGGGSCKLQIQFSPQQHIAHFSAELQAEFKGFFHPLLTIEGCCKGVEVHLDCSQVSFGAMVQNCQTNRRIVMTNTGDTTVRFHWQTEDFPAELSIRPVKGYICPNKDFPFEVTFTPVKLSDDIRHENLSCFINGSPFIKLTVTGSCIPPTISKEVVNFSCRARSSQTQTLTVTNPTCESCNVTLVVKGEQWSAAHFMTFEPNQSKTFDVTYRPLTMTIDGNKHLGSVFVSFPGGRGILFNLQGNSFAPKAEDIISQDLPAKTQGKVVLQVNNWLTRLQRFSVVLEVVKPEKPDPTVFLKGHKSIEVPALAKRDYKMSFNAYKEGEYTARATFRNETTGEFLFYLINFKVSSPGVLATINLETSVRRAACGVVHVENPLNRATNFTTECKCIDIKAPPQQVVPGQSKGSLNFEYLPLHVGESTIRLTLSSNDLGQFHYNLHLKAVSPPPEETVHFHTTLGSSDSACINFTNYSQAATKYICKSDRPDFIVDKTVSVLPGFPSGSEVKVEVRFEPHQLGEVRGQLTMNSDIGGEYIFPLHGVCTFPRPQGPFSIKGGGSVSIPFKNVFPTTTTFSFKVDNPSFTVKELDSIASKKSHNIVVSFEVPAGGQPGPWFGKLTVCRQNPEPRSSSISWVFYLKGQRPQSS</sequence>
<evidence type="ECO:0000313" key="9">
    <source>
        <dbReference type="Proteomes" id="UP000250572"/>
    </source>
</evidence>
<name>A0A315VMU0_GAMAF</name>
<feature type="compositionally biased region" description="Basic and acidic residues" evidence="6">
    <location>
        <begin position="1857"/>
        <end position="1873"/>
    </location>
</feature>
<dbReference type="InterPro" id="IPR027417">
    <property type="entry name" value="P-loop_NTPase"/>
</dbReference>
<feature type="compositionally biased region" description="Polar residues" evidence="6">
    <location>
        <begin position="3576"/>
        <end position="3590"/>
    </location>
</feature>
<comment type="caution">
    <text evidence="8">The sequence shown here is derived from an EMBL/GenBank/DDBJ whole genome shotgun (WGS) entry which is preliminary data.</text>
</comment>
<dbReference type="InterPro" id="IPR008962">
    <property type="entry name" value="PapD-like_sf"/>
</dbReference>
<dbReference type="PANTHER" id="PTHR23053">
    <property type="entry name" value="DLEC1 DELETED IN LUNG AND ESOPHAGEAL CANCER 1"/>
    <property type="match status" value="1"/>
</dbReference>
<protein>
    <recommendedName>
        <fullName evidence="7">MSP domain-containing protein</fullName>
    </recommendedName>
</protein>
<dbReference type="GO" id="GO:0005930">
    <property type="term" value="C:axoneme"/>
    <property type="evidence" value="ECO:0007669"/>
    <property type="project" value="TreeGrafter"/>
</dbReference>
<keyword evidence="9" id="KW-1185">Reference proteome</keyword>
<feature type="region of interest" description="Disordered" evidence="6">
    <location>
        <begin position="2383"/>
        <end position="2421"/>
    </location>
</feature>
<evidence type="ECO:0000256" key="1">
    <source>
        <dbReference type="ARBA" id="ARBA00004138"/>
    </source>
</evidence>
<reference evidence="8 9" key="1">
    <citation type="journal article" date="2018" name="G3 (Bethesda)">
        <title>A High-Quality Reference Genome for the Invasive Mosquitofish Gambusia affinis Using a Chicago Library.</title>
        <authorList>
            <person name="Hoffberg S.L."/>
            <person name="Troendle N.J."/>
            <person name="Glenn T.C."/>
            <person name="Mahmud O."/>
            <person name="Louha S."/>
            <person name="Chalopin D."/>
            <person name="Bennetzen J.L."/>
            <person name="Mauricio R."/>
        </authorList>
    </citation>
    <scope>NUCLEOTIDE SEQUENCE [LARGE SCALE GENOMIC DNA]</scope>
    <source>
        <strain evidence="8">NE01/NJP1002.9</strain>
        <tissue evidence="8">Muscle</tissue>
    </source>
</reference>
<evidence type="ECO:0000256" key="3">
    <source>
        <dbReference type="ARBA" id="ARBA00022490"/>
    </source>
</evidence>
<dbReference type="PANTHER" id="PTHR23053:SF0">
    <property type="entry name" value="HYDROCEPHALUS-INDUCING PROTEIN HOMOLOG"/>
    <property type="match status" value="1"/>
</dbReference>
<organism evidence="8 9">
    <name type="scientific">Gambusia affinis</name>
    <name type="common">Western mosquitofish</name>
    <name type="synonym">Heterandria affinis</name>
    <dbReference type="NCBI Taxonomy" id="33528"/>
    <lineage>
        <taxon>Eukaryota</taxon>
        <taxon>Metazoa</taxon>
        <taxon>Chordata</taxon>
        <taxon>Craniata</taxon>
        <taxon>Vertebrata</taxon>
        <taxon>Euteleostomi</taxon>
        <taxon>Actinopterygii</taxon>
        <taxon>Neopterygii</taxon>
        <taxon>Teleostei</taxon>
        <taxon>Neoteleostei</taxon>
        <taxon>Acanthomorphata</taxon>
        <taxon>Ovalentaria</taxon>
        <taxon>Atherinomorphae</taxon>
        <taxon>Cyprinodontiformes</taxon>
        <taxon>Poeciliidae</taxon>
        <taxon>Poeciliinae</taxon>
        <taxon>Gambusia</taxon>
    </lineage>
</organism>
<feature type="compositionally biased region" description="Basic and acidic residues" evidence="6">
    <location>
        <begin position="2214"/>
        <end position="2224"/>
    </location>
</feature>
<keyword evidence="3" id="KW-0963">Cytoplasm</keyword>
<dbReference type="InterPro" id="IPR033768">
    <property type="entry name" value="Hydin_ADK"/>
</dbReference>
<proteinExistence type="predicted"/>
<evidence type="ECO:0000256" key="5">
    <source>
        <dbReference type="ARBA" id="ARBA00023273"/>
    </source>
</evidence>
<dbReference type="GO" id="GO:0003341">
    <property type="term" value="P:cilium movement"/>
    <property type="evidence" value="ECO:0007669"/>
    <property type="project" value="TreeGrafter"/>
</dbReference>
<dbReference type="InterPro" id="IPR013783">
    <property type="entry name" value="Ig-like_fold"/>
</dbReference>
<dbReference type="Gene3D" id="2.60.40.10">
    <property type="entry name" value="Immunoglobulins"/>
    <property type="match status" value="26"/>
</dbReference>
<feature type="domain" description="MSP" evidence="7">
    <location>
        <begin position="2779"/>
        <end position="2898"/>
    </location>
</feature>
<dbReference type="InterPro" id="IPR056305">
    <property type="entry name" value="Ig_CFAP65_10th"/>
</dbReference>
<dbReference type="InterPro" id="IPR000535">
    <property type="entry name" value="MSP_dom"/>
</dbReference>
<evidence type="ECO:0000256" key="6">
    <source>
        <dbReference type="SAM" id="MobiDB-lite"/>
    </source>
</evidence>
<dbReference type="EMBL" id="NHOQ01001396">
    <property type="protein sequence ID" value="PWA24892.1"/>
    <property type="molecule type" value="Genomic_DNA"/>
</dbReference>
<keyword evidence="4" id="KW-0969">Cilium</keyword>
<dbReference type="Pfam" id="PF24291">
    <property type="entry name" value="Ig_CFAP65"/>
    <property type="match status" value="1"/>
</dbReference>
<dbReference type="SUPFAM" id="SSF49354">
    <property type="entry name" value="PapD-like"/>
    <property type="match status" value="1"/>
</dbReference>
<dbReference type="InterPro" id="IPR033305">
    <property type="entry name" value="Hydin-like"/>
</dbReference>
<evidence type="ECO:0000313" key="8">
    <source>
        <dbReference type="EMBL" id="PWA24892.1"/>
    </source>
</evidence>
<dbReference type="Pfam" id="PF22544">
    <property type="entry name" value="HYDIN_VesB_CFA65-like_Ig"/>
    <property type="match status" value="4"/>
</dbReference>
<feature type="region of interest" description="Disordered" evidence="6">
    <location>
        <begin position="2205"/>
        <end position="2224"/>
    </location>
</feature>
<accession>A0A315VMU0</accession>